<dbReference type="EMBL" id="SLYC01000040">
    <property type="protein sequence ID" value="TCP98438.1"/>
    <property type="molecule type" value="Genomic_DNA"/>
</dbReference>
<name>A0A4R2TM55_9FIRM</name>
<dbReference type="NCBIfam" id="TIGR00044">
    <property type="entry name" value="YggS family pyridoxal phosphate-dependent enzyme"/>
    <property type="match status" value="1"/>
</dbReference>
<dbReference type="RefSeq" id="WP_132849347.1">
    <property type="nucleotide sequence ID" value="NZ_CP058648.1"/>
</dbReference>
<evidence type="ECO:0000313" key="7">
    <source>
        <dbReference type="Proteomes" id="UP000295504"/>
    </source>
</evidence>
<proteinExistence type="inferred from homology"/>
<evidence type="ECO:0000256" key="3">
    <source>
        <dbReference type="PIRSR" id="PIRSR004848-1"/>
    </source>
</evidence>
<dbReference type="CDD" id="cd00635">
    <property type="entry name" value="PLPDE_III_YBL036c_like"/>
    <property type="match status" value="1"/>
</dbReference>
<sequence length="229" mass="26209">MAVFDNLQLIKEKIKQSAIKSSRNAEDIQIIAVTKTVDIELIQKAIDVGITDVGENRVQELTRKYDVLSDKVKWHLIGHLQKNKVKYIIDKVELIHSLDSYDLALEINRRAGDINRIINCLVQVNVSGEESKYGISPDEVNRFFESIEDLKYVHVVGLMTIAPYTEEKEETRIYFKKLKDIYNNVAKLGFKNTSMKYLSMGMSNDFEVAIEEGANLVRIGSAIFGEREY</sequence>
<comment type="similarity">
    <text evidence="2 4">Belongs to the pyridoxal phosphate-binding protein YggS/PROSC family.</text>
</comment>
<keyword evidence="1 2" id="KW-0663">Pyridoxal phosphate</keyword>
<feature type="domain" description="Alanine racemase N-terminal" evidence="5">
    <location>
        <begin position="25"/>
        <end position="227"/>
    </location>
</feature>
<dbReference type="Proteomes" id="UP000295504">
    <property type="component" value="Unassembled WGS sequence"/>
</dbReference>
<dbReference type="GO" id="GO:0030170">
    <property type="term" value="F:pyridoxal phosphate binding"/>
    <property type="evidence" value="ECO:0007669"/>
    <property type="project" value="UniProtKB-UniRule"/>
</dbReference>
<comment type="caution">
    <text evidence="6">The sequence shown here is derived from an EMBL/GenBank/DDBJ whole genome shotgun (WGS) entry which is preliminary data.</text>
</comment>
<evidence type="ECO:0000256" key="1">
    <source>
        <dbReference type="ARBA" id="ARBA00022898"/>
    </source>
</evidence>
<dbReference type="InterPro" id="IPR001608">
    <property type="entry name" value="Ala_racemase_N"/>
</dbReference>
<dbReference type="InterPro" id="IPR011078">
    <property type="entry name" value="PyrdxlP_homeostasis"/>
</dbReference>
<organism evidence="6 7">
    <name type="scientific">Serpentinicella alkaliphila</name>
    <dbReference type="NCBI Taxonomy" id="1734049"/>
    <lineage>
        <taxon>Bacteria</taxon>
        <taxon>Bacillati</taxon>
        <taxon>Bacillota</taxon>
        <taxon>Clostridia</taxon>
        <taxon>Peptostreptococcales</taxon>
        <taxon>Natronincolaceae</taxon>
        <taxon>Serpentinicella</taxon>
    </lineage>
</organism>
<protein>
    <recommendedName>
        <fullName evidence="2">Pyridoxal phosphate homeostasis protein</fullName>
        <shortName evidence="2">PLP homeostasis protein</shortName>
    </recommendedName>
</protein>
<dbReference type="PANTHER" id="PTHR10146">
    <property type="entry name" value="PROLINE SYNTHETASE CO-TRANSCRIBED BACTERIAL HOMOLOG PROTEIN"/>
    <property type="match status" value="1"/>
</dbReference>
<evidence type="ECO:0000256" key="4">
    <source>
        <dbReference type="RuleBase" id="RU004514"/>
    </source>
</evidence>
<dbReference type="Gene3D" id="3.20.20.10">
    <property type="entry name" value="Alanine racemase"/>
    <property type="match status" value="1"/>
</dbReference>
<dbReference type="AlphaFoldDB" id="A0A4R2TM55"/>
<dbReference type="Pfam" id="PF01168">
    <property type="entry name" value="Ala_racemase_N"/>
    <property type="match status" value="1"/>
</dbReference>
<evidence type="ECO:0000313" key="6">
    <source>
        <dbReference type="EMBL" id="TCP98438.1"/>
    </source>
</evidence>
<gene>
    <name evidence="6" type="ORF">EDD79_104020</name>
</gene>
<reference evidence="6 7" key="1">
    <citation type="submission" date="2019-03" db="EMBL/GenBank/DDBJ databases">
        <title>Genomic Encyclopedia of Type Strains, Phase IV (KMG-IV): sequencing the most valuable type-strain genomes for metagenomic binning, comparative biology and taxonomic classification.</title>
        <authorList>
            <person name="Goeker M."/>
        </authorList>
    </citation>
    <scope>NUCLEOTIDE SEQUENCE [LARGE SCALE GENOMIC DNA]</scope>
    <source>
        <strain evidence="6 7">DSM 100013</strain>
    </source>
</reference>
<dbReference type="HAMAP" id="MF_02087">
    <property type="entry name" value="PLP_homeostasis"/>
    <property type="match status" value="1"/>
</dbReference>
<dbReference type="SUPFAM" id="SSF51419">
    <property type="entry name" value="PLP-binding barrel"/>
    <property type="match status" value="1"/>
</dbReference>
<evidence type="ECO:0000259" key="5">
    <source>
        <dbReference type="Pfam" id="PF01168"/>
    </source>
</evidence>
<accession>A0A4R2TM55</accession>
<keyword evidence="7" id="KW-1185">Reference proteome</keyword>
<dbReference type="OrthoDB" id="9804072at2"/>
<evidence type="ECO:0000256" key="2">
    <source>
        <dbReference type="HAMAP-Rule" id="MF_02087"/>
    </source>
</evidence>
<comment type="function">
    <text evidence="2">Pyridoxal 5'-phosphate (PLP)-binding protein, which is involved in PLP homeostasis.</text>
</comment>
<comment type="cofactor">
    <cofactor evidence="3">
        <name>pyridoxal 5'-phosphate</name>
        <dbReference type="ChEBI" id="CHEBI:597326"/>
    </cofactor>
</comment>
<dbReference type="PIRSF" id="PIRSF004848">
    <property type="entry name" value="YBL036c_PLPDEIII"/>
    <property type="match status" value="1"/>
</dbReference>
<dbReference type="PANTHER" id="PTHR10146:SF14">
    <property type="entry name" value="PYRIDOXAL PHOSPHATE HOMEOSTASIS PROTEIN"/>
    <property type="match status" value="1"/>
</dbReference>
<dbReference type="InterPro" id="IPR029066">
    <property type="entry name" value="PLP-binding_barrel"/>
</dbReference>
<dbReference type="FunFam" id="3.20.20.10:FF:000018">
    <property type="entry name" value="Pyridoxal phosphate homeostasis protein"/>
    <property type="match status" value="1"/>
</dbReference>
<feature type="modified residue" description="N6-(pyridoxal phosphate)lysine" evidence="2 3">
    <location>
        <position position="35"/>
    </location>
</feature>